<gene>
    <name evidence="2" type="ORF">FA14DRAFT_70344</name>
</gene>
<evidence type="ECO:0000313" key="2">
    <source>
        <dbReference type="EMBL" id="PWN34219.1"/>
    </source>
</evidence>
<protein>
    <recommendedName>
        <fullName evidence="1">Acyl-CoA thioesterase-like N-terminal HotDog domain-containing protein</fullName>
    </recommendedName>
</protein>
<sequence>MCAIQIQFPFSRRQLEMELKAPISDANRILRHLQLRSYKSERCHGAQWSYKTLLPPLGQSTAFGGLMVALMIQAAYQTFPQSNAVQYKVDSITATFLGSIPSSTKVRLIVHSIGQSHTTQSRHVRVLIPVMNNGKRTWTTRMTGIVQLSQSSESAFRNGSTPSAFVSLTQMPSNSVISKVVAEDLFGIPSHKSSKFANPSYAEEDQHADMQCTLHHLLKSVPNIHSEQLQTINSRSKQEGVLPITATSIGPTLLAFTLDNCIPGAMSGLRHFTDKAQNTSGSIALRMRFSNTSFDTDTWNELQALFDADYEMQQKTNNTIMFSRSNQIDDLPHHLFRHRKRSTTTLSKL</sequence>
<dbReference type="GeneID" id="37024511"/>
<dbReference type="EMBL" id="KZ819604">
    <property type="protein sequence ID" value="PWN34219.1"/>
    <property type="molecule type" value="Genomic_DNA"/>
</dbReference>
<evidence type="ECO:0000259" key="1">
    <source>
        <dbReference type="Pfam" id="PF13622"/>
    </source>
</evidence>
<dbReference type="Gene3D" id="2.40.160.210">
    <property type="entry name" value="Acyl-CoA thioesterase, double hotdog domain"/>
    <property type="match status" value="1"/>
</dbReference>
<dbReference type="InterPro" id="IPR029069">
    <property type="entry name" value="HotDog_dom_sf"/>
</dbReference>
<feature type="domain" description="Acyl-CoA thioesterase-like N-terminal HotDog" evidence="1">
    <location>
        <begin position="59"/>
        <end position="131"/>
    </location>
</feature>
<proteinExistence type="predicted"/>
<evidence type="ECO:0000313" key="3">
    <source>
        <dbReference type="Proteomes" id="UP000245771"/>
    </source>
</evidence>
<keyword evidence="3" id="KW-1185">Reference proteome</keyword>
<accession>A0A316V9D4</accession>
<dbReference type="Pfam" id="PF13622">
    <property type="entry name" value="4HBT_3"/>
    <property type="match status" value="1"/>
</dbReference>
<name>A0A316V9D4_9BASI</name>
<organism evidence="2 3">
    <name type="scientific">Meira miltonrushii</name>
    <dbReference type="NCBI Taxonomy" id="1280837"/>
    <lineage>
        <taxon>Eukaryota</taxon>
        <taxon>Fungi</taxon>
        <taxon>Dikarya</taxon>
        <taxon>Basidiomycota</taxon>
        <taxon>Ustilaginomycotina</taxon>
        <taxon>Exobasidiomycetes</taxon>
        <taxon>Exobasidiales</taxon>
        <taxon>Brachybasidiaceae</taxon>
        <taxon>Meira</taxon>
    </lineage>
</organism>
<dbReference type="InParanoid" id="A0A316V9D4"/>
<dbReference type="RefSeq" id="XP_025354521.1">
    <property type="nucleotide sequence ID" value="XM_025502730.1"/>
</dbReference>
<dbReference type="SUPFAM" id="SSF54637">
    <property type="entry name" value="Thioesterase/thiol ester dehydrase-isomerase"/>
    <property type="match status" value="1"/>
</dbReference>
<dbReference type="Proteomes" id="UP000245771">
    <property type="component" value="Unassembled WGS sequence"/>
</dbReference>
<dbReference type="InterPro" id="IPR049449">
    <property type="entry name" value="TesB_ACOT8-like_N"/>
</dbReference>
<dbReference type="InterPro" id="IPR042171">
    <property type="entry name" value="Acyl-CoA_hotdog"/>
</dbReference>
<reference evidence="2 3" key="1">
    <citation type="journal article" date="2018" name="Mol. Biol. Evol.">
        <title>Broad Genomic Sampling Reveals a Smut Pathogenic Ancestry of the Fungal Clade Ustilaginomycotina.</title>
        <authorList>
            <person name="Kijpornyongpan T."/>
            <person name="Mondo S.J."/>
            <person name="Barry K."/>
            <person name="Sandor L."/>
            <person name="Lee J."/>
            <person name="Lipzen A."/>
            <person name="Pangilinan J."/>
            <person name="LaButti K."/>
            <person name="Hainaut M."/>
            <person name="Henrissat B."/>
            <person name="Grigoriev I.V."/>
            <person name="Spatafora J.W."/>
            <person name="Aime M.C."/>
        </authorList>
    </citation>
    <scope>NUCLEOTIDE SEQUENCE [LARGE SCALE GENOMIC DNA]</scope>
    <source>
        <strain evidence="2 3">MCA 3882</strain>
    </source>
</reference>
<dbReference type="AlphaFoldDB" id="A0A316V9D4"/>